<dbReference type="InterPro" id="IPR050697">
    <property type="entry name" value="Adenylyl/Guanylyl_Cyclase_3/4"/>
</dbReference>
<keyword evidence="3" id="KW-1185">Reference proteome</keyword>
<dbReference type="SUPFAM" id="SSF55073">
    <property type="entry name" value="Nucleotide cyclase"/>
    <property type="match status" value="1"/>
</dbReference>
<proteinExistence type="predicted"/>
<dbReference type="GO" id="GO:0006171">
    <property type="term" value="P:cAMP biosynthetic process"/>
    <property type="evidence" value="ECO:0007669"/>
    <property type="project" value="TreeGrafter"/>
</dbReference>
<evidence type="ECO:0000313" key="2">
    <source>
        <dbReference type="EMBL" id="MDA5400760.1"/>
    </source>
</evidence>
<dbReference type="PANTHER" id="PTHR43081:SF19">
    <property type="entry name" value="PH-SENSITIVE ADENYLATE CYCLASE RV1264"/>
    <property type="match status" value="1"/>
</dbReference>
<comment type="caution">
    <text evidence="2">The sequence shown here is derived from an EMBL/GenBank/DDBJ whole genome shotgun (WGS) entry which is preliminary data.</text>
</comment>
<dbReference type="PANTHER" id="PTHR43081">
    <property type="entry name" value="ADENYLATE CYCLASE, TERMINAL-DIFFERENTIATION SPECIFIC-RELATED"/>
    <property type="match status" value="1"/>
</dbReference>
<dbReference type="Proteomes" id="UP001151234">
    <property type="component" value="Unassembled WGS sequence"/>
</dbReference>
<organism evidence="2 3">
    <name type="scientific">Hoeflea prorocentri</name>
    <dbReference type="NCBI Taxonomy" id="1922333"/>
    <lineage>
        <taxon>Bacteria</taxon>
        <taxon>Pseudomonadati</taxon>
        <taxon>Pseudomonadota</taxon>
        <taxon>Alphaproteobacteria</taxon>
        <taxon>Hyphomicrobiales</taxon>
        <taxon>Rhizobiaceae</taxon>
        <taxon>Hoeflea</taxon>
    </lineage>
</organism>
<dbReference type="InterPro" id="IPR011990">
    <property type="entry name" value="TPR-like_helical_dom_sf"/>
</dbReference>
<dbReference type="Gene3D" id="1.25.40.10">
    <property type="entry name" value="Tetratricopeptide repeat domain"/>
    <property type="match status" value="1"/>
</dbReference>
<dbReference type="InterPro" id="IPR001054">
    <property type="entry name" value="A/G_cyclase"/>
</dbReference>
<name>A0A9X3ULC1_9HYPH</name>
<evidence type="ECO:0000259" key="1">
    <source>
        <dbReference type="PROSITE" id="PS50125"/>
    </source>
</evidence>
<dbReference type="RefSeq" id="WP_267992551.1">
    <property type="nucleotide sequence ID" value="NZ_JAPJZI010000001.1"/>
</dbReference>
<dbReference type="SUPFAM" id="SSF48452">
    <property type="entry name" value="TPR-like"/>
    <property type="match status" value="1"/>
</dbReference>
<gene>
    <name evidence="2" type="ORF">OQ273_19460</name>
</gene>
<protein>
    <recommendedName>
        <fullName evidence="1">Guanylate cyclase domain-containing protein</fullName>
    </recommendedName>
</protein>
<dbReference type="PROSITE" id="PS50125">
    <property type="entry name" value="GUANYLATE_CYCLASE_2"/>
    <property type="match status" value="1"/>
</dbReference>
<dbReference type="AlphaFoldDB" id="A0A9X3ULC1"/>
<dbReference type="Gene3D" id="3.30.70.1230">
    <property type="entry name" value="Nucleotide cyclase"/>
    <property type="match status" value="1"/>
</dbReference>
<feature type="domain" description="Guanylate cyclase" evidence="1">
    <location>
        <begin position="11"/>
        <end position="119"/>
    </location>
</feature>
<dbReference type="GO" id="GO:0035556">
    <property type="term" value="P:intracellular signal transduction"/>
    <property type="evidence" value="ECO:0007669"/>
    <property type="project" value="InterPro"/>
</dbReference>
<dbReference type="Pfam" id="PF00211">
    <property type="entry name" value="Guanylate_cyc"/>
    <property type="match status" value="1"/>
</dbReference>
<accession>A0A9X3ULC1</accession>
<dbReference type="GO" id="GO:0004016">
    <property type="term" value="F:adenylate cyclase activity"/>
    <property type="evidence" value="ECO:0007669"/>
    <property type="project" value="UniProtKB-ARBA"/>
</dbReference>
<reference evidence="2" key="1">
    <citation type="submission" date="2022-11" db="EMBL/GenBank/DDBJ databases">
        <title>Draft genome sequence of Hoeflea poritis E7-10 and Hoeflea prorocentri PM5-8, separated from scleractinian coral Porites lutea and marine dinoflagellate.</title>
        <authorList>
            <person name="Zhang G."/>
            <person name="Wei Q."/>
            <person name="Cai L."/>
        </authorList>
    </citation>
    <scope>NUCLEOTIDE SEQUENCE</scope>
    <source>
        <strain evidence="2">PM5-8</strain>
    </source>
</reference>
<dbReference type="EMBL" id="JAPJZI010000001">
    <property type="protein sequence ID" value="MDA5400760.1"/>
    <property type="molecule type" value="Genomic_DNA"/>
</dbReference>
<dbReference type="InterPro" id="IPR029787">
    <property type="entry name" value="Nucleotide_cyclase"/>
</dbReference>
<sequence>MTNQPSRRLAAIMAADIVGYSKMMAEDEDRTLAKLRSFRTDLLERAVSDNAGTIIKNMGDGWLTEFNSIVGAVNCATEIQKRLSEADDLEIRIGIHVGDIIHEDDDIFGDGVNIASRLQQLAAPGAVLVSGDVHKMIDRKTETEFEDLGVQKLKNITVETAVYGWAPSVTTDKPLLTSEPVAKLSQGLPTVFVEELRASGNREDASDLAEEIRYELLLLLSKRTGIKVVSERGEQNPPKYVLGGRCRVSGERSRVDMTLETGGGETIWTERFESDAETQDEFAETVAQHVSVAFRAHTTTLDGADIAMRPDAELSTEELLSKAAFHNLRWTREGIEIGQASLEAAIAKSPDNATAHSMLAISHASPLFIGHGRIVDIDRDRALELADRGVSLSRNSDVVFFCRASCRLWFKKDYQGALSDIDRALKVNPGFQEALVVRGLVETFSGEPEKGIARLIDSLDMLSRGTLNPVILFAITIGQILAGNDDAALTYGREAYDSAPSIPNCGVAYAVAAAGNPELTGTDEFAAMIDRLGLDLSIVHNYPLKNQADIDLLTDRLRTAGVPG</sequence>
<dbReference type="CDD" id="cd07302">
    <property type="entry name" value="CHD"/>
    <property type="match status" value="1"/>
</dbReference>
<evidence type="ECO:0000313" key="3">
    <source>
        <dbReference type="Proteomes" id="UP001151234"/>
    </source>
</evidence>